<keyword evidence="3" id="KW-1185">Reference proteome</keyword>
<dbReference type="EMBL" id="QAIC01000037">
    <property type="protein sequence ID" value="MDN4573629.1"/>
    <property type="molecule type" value="Genomic_DNA"/>
</dbReference>
<dbReference type="EMBL" id="QAID01000035">
    <property type="protein sequence ID" value="MDN4578171.1"/>
    <property type="molecule type" value="Genomic_DNA"/>
</dbReference>
<evidence type="ECO:0000313" key="2">
    <source>
        <dbReference type="EMBL" id="MDN4578171.1"/>
    </source>
</evidence>
<dbReference type="Proteomes" id="UP001172791">
    <property type="component" value="Unassembled WGS sequence"/>
</dbReference>
<reference evidence="1" key="1">
    <citation type="submission" date="2018-04" db="EMBL/GenBank/DDBJ databases">
        <authorList>
            <person name="Jy Z."/>
        </authorList>
    </citation>
    <scope>NUCLEOTIDE SEQUENCE</scope>
    <source>
        <strain evidence="2">AS13</strain>
        <strain evidence="1">LA18</strain>
    </source>
</reference>
<organism evidence="1 4">
    <name type="scientific">Pandoraea cepalis</name>
    <dbReference type="NCBI Taxonomy" id="2508294"/>
    <lineage>
        <taxon>Bacteria</taxon>
        <taxon>Pseudomonadati</taxon>
        <taxon>Pseudomonadota</taxon>
        <taxon>Betaproteobacteria</taxon>
        <taxon>Burkholderiales</taxon>
        <taxon>Burkholderiaceae</taxon>
        <taxon>Pandoraea</taxon>
    </lineage>
</organism>
<protein>
    <submittedName>
        <fullName evidence="1">Uncharacterized protein</fullName>
    </submittedName>
</protein>
<gene>
    <name evidence="1" type="ORF">DBA34_10205</name>
    <name evidence="2" type="ORF">DBB29_08585</name>
</gene>
<dbReference type="Proteomes" id="UP001172788">
    <property type="component" value="Unassembled WGS sequence"/>
</dbReference>
<dbReference type="AlphaFoldDB" id="A0AAW7MLJ3"/>
<evidence type="ECO:0000313" key="4">
    <source>
        <dbReference type="Proteomes" id="UP001172791"/>
    </source>
</evidence>
<evidence type="ECO:0000313" key="1">
    <source>
        <dbReference type="EMBL" id="MDN4573629.1"/>
    </source>
</evidence>
<sequence>MAKSTTNTTDLLSIYEKASVVATFPSAPVALGGWSAKAVQIDVTGHAQIYVEDAPHDPANLMFVMVTYGPDSDDPVTVSEINEAQFDQFAAIGHDPRSSDADEIAAIRAALHLAETIAPNVIRHQAEGKKEKVGGYRFA</sequence>
<name>A0AAW7MLJ3_9BURK</name>
<comment type="caution">
    <text evidence="1">The sequence shown here is derived from an EMBL/GenBank/DDBJ whole genome shotgun (WGS) entry which is preliminary data.</text>
</comment>
<evidence type="ECO:0000313" key="3">
    <source>
        <dbReference type="Proteomes" id="UP001172788"/>
    </source>
</evidence>
<accession>A0AAW7MLJ3</accession>
<dbReference type="RefSeq" id="WP_301234488.1">
    <property type="nucleotide sequence ID" value="NZ_QAIC01000037.1"/>
</dbReference>
<proteinExistence type="predicted"/>